<feature type="region of interest" description="Disordered" evidence="1">
    <location>
        <begin position="23"/>
        <end position="95"/>
    </location>
</feature>
<comment type="caution">
    <text evidence="2">The sequence shown here is derived from an EMBL/GenBank/DDBJ whole genome shotgun (WGS) entry which is preliminary data.</text>
</comment>
<reference evidence="2" key="1">
    <citation type="submission" date="2021-02" db="EMBL/GenBank/DDBJ databases">
        <authorList>
            <person name="Dougan E. K."/>
            <person name="Rhodes N."/>
            <person name="Thang M."/>
            <person name="Chan C."/>
        </authorList>
    </citation>
    <scope>NUCLEOTIDE SEQUENCE</scope>
</reference>
<feature type="region of interest" description="Disordered" evidence="1">
    <location>
        <begin position="1539"/>
        <end position="1581"/>
    </location>
</feature>
<feature type="compositionally biased region" description="Basic and acidic residues" evidence="1">
    <location>
        <begin position="1365"/>
        <end position="1375"/>
    </location>
</feature>
<gene>
    <name evidence="2" type="ORF">SNEC2469_LOCUS8056</name>
</gene>
<dbReference type="OrthoDB" id="417742at2759"/>
<accession>A0A812NYV3</accession>
<dbReference type="EMBL" id="CAJNJA010013449">
    <property type="protein sequence ID" value="CAE7321147.1"/>
    <property type="molecule type" value="Genomic_DNA"/>
</dbReference>
<feature type="compositionally biased region" description="Basic and acidic residues" evidence="1">
    <location>
        <begin position="1557"/>
        <end position="1570"/>
    </location>
</feature>
<keyword evidence="3" id="KW-1185">Reference proteome</keyword>
<feature type="region of interest" description="Disordered" evidence="1">
    <location>
        <begin position="1412"/>
        <end position="1469"/>
    </location>
</feature>
<feature type="non-terminal residue" evidence="2">
    <location>
        <position position="1611"/>
    </location>
</feature>
<feature type="compositionally biased region" description="Low complexity" evidence="1">
    <location>
        <begin position="1539"/>
        <end position="1556"/>
    </location>
</feature>
<sequence length="1611" mass="175061">GACGWMADVEFEDEEDWVTEILGQVDPDTAGQVLEGEGGAEDQPGASADSSAADARDDWSAELERELRATASDDDAVGNPSGSLGPLRRGRGRPRGSAFLHAHLKAAVQDQDNSAVVVPQLGVAERLAAGRAAAALQKRKDTDDAAAAFGPERLLTSLGPLVQRTVGAALTHSIRKIPQRPARNDAEQKTFVQQILEGDVLTCSASSVARLAGRSKSVVQSLLLQAGSAVVESAGLLWSVMASTCLQAVTTSSTLEPIMICVSLRYDETPTKVRVASVNTDVMSNELGQMVLVPRPAASTPNLLSRFLQHLNLAPASQRTQQTATHAKILQTQVDIGMLFLRKHAGEKRFAWVVTPVPTALQAMQRSTGEVQLACVLESFSSLGGLAELRRVSNAFPCRVKITTTDRYSANYRTEEGLRAHLEGFEFVHLACDCRRCSSAIGNSLKSVQSDVSGAINTALALSDLGSVKVLRDILTAIMFEELEIHNEAPPPCEYRDQAFALFLPVDGGVPLSVQKINRGRRFILKAFLNGQIDRTDRLDHYCPWGCCRDAADTLSLAALYCTWALVPFACPVLCRKSWLNQMPNLHFLGVLESHHGLRVRMLRRLLGGPTKEPTRRLAPAANDWDQELQAALGAAAGAEDQEGAAAAAAEPEAVAGEQSEASAWALENARRRNSAKAYAESKPYDRLVVFCRVLAPMHQLMARFLTLSGKNWMKKQKVLAAQGKPRSWPVLEAARLTDVTACLRKLLDIMLEPLLGARGIVAGHTRALKFLMTSAGMCGLRVYLRLPRQNFPYRLFTLLDDASEATVKGLKEIPPCLRDEFTNNFIEKGHLETEVGLAILEAAADILLVDVAGIESGHSTAREFASLRSRGWVPTLETLASRFVLQERQRSLGKIGMSQFSSSKRKSDRPKRKNPGGGGAWRAFASEYLRGRKLTAALATEMSRIYRRLSDAEMERYITAGRGGTLAHRQGFPSFGRQPRQRSSMGMAALEQHERPGEERQDGALVAADLERADFGLVPYAGDTLAERYADFKVALKEEMRHQQQLDESRLSKQEVEILRDFEHAAGAEPVPAADVWSRDMRGHLLSGLQPSPATRPRMASYTWCAPAEQAAEACERGTGNGGQAIGWGEVGVGCRAGRQSFVTKLLAFADNTVSAPFFTQLCPSLPNAMRLECVCVCSDPDPLHFCRKLQQWMKKVFHKVNNTACEARKLLESQMVVLEYRTVEAQEPAPGSMAASGQVLYGHVGHINFSTWHHVLLRLTAEMEELGLPSDLSESTGALQVGAFPAESAGAALGIFSDLQFYQQLDLKRAWEIRPHVISVLDKHWHSMDSSASAVPLLPLSCDPDESIPESCSWLGSEAEKAIRQAAEDEAKKRQAGKKRRGAGVPASFPPGKLMAKQMMAVVSATSFPDEGDQVSAASKTAEPAEPYNPYLEPLQDPQLDPDGEPVATEMEEHWEKSSLGSVESDIAASEMSLREAEGDLPADRGDQDLLLELEQEFQGEVIEGAQVPPTADAADVGLDLEVPVSLPARAAVAPRAAGGEGRVPGARAPALPRARGEQADRTCKPTQRDISSGSVLAGQGRPVGLLMNWLELLPLQQRPNVKDERARK</sequence>
<dbReference type="Proteomes" id="UP000601435">
    <property type="component" value="Unassembled WGS sequence"/>
</dbReference>
<feature type="non-terminal residue" evidence="2">
    <location>
        <position position="1"/>
    </location>
</feature>
<evidence type="ECO:0000313" key="2">
    <source>
        <dbReference type="EMBL" id="CAE7321147.1"/>
    </source>
</evidence>
<protein>
    <submittedName>
        <fullName evidence="2">Uncharacterized protein</fullName>
    </submittedName>
</protein>
<organism evidence="2 3">
    <name type="scientific">Symbiodinium necroappetens</name>
    <dbReference type="NCBI Taxonomy" id="1628268"/>
    <lineage>
        <taxon>Eukaryota</taxon>
        <taxon>Sar</taxon>
        <taxon>Alveolata</taxon>
        <taxon>Dinophyceae</taxon>
        <taxon>Suessiales</taxon>
        <taxon>Symbiodiniaceae</taxon>
        <taxon>Symbiodinium</taxon>
    </lineage>
</organism>
<name>A0A812NYV3_9DINO</name>
<feature type="region of interest" description="Disordered" evidence="1">
    <location>
        <begin position="897"/>
        <end position="920"/>
    </location>
</feature>
<evidence type="ECO:0000313" key="3">
    <source>
        <dbReference type="Proteomes" id="UP000601435"/>
    </source>
</evidence>
<proteinExistence type="predicted"/>
<feature type="compositionally biased region" description="Basic and acidic residues" evidence="1">
    <location>
        <begin position="54"/>
        <end position="68"/>
    </location>
</feature>
<feature type="compositionally biased region" description="Basic residues" evidence="1">
    <location>
        <begin position="904"/>
        <end position="915"/>
    </location>
</feature>
<evidence type="ECO:0000256" key="1">
    <source>
        <dbReference type="SAM" id="MobiDB-lite"/>
    </source>
</evidence>
<feature type="region of interest" description="Disordered" evidence="1">
    <location>
        <begin position="1365"/>
        <end position="1393"/>
    </location>
</feature>